<dbReference type="AlphaFoldDB" id="A0A3N4PZQ5"/>
<proteinExistence type="predicted"/>
<dbReference type="InterPro" id="IPR036890">
    <property type="entry name" value="HATPase_C_sf"/>
</dbReference>
<feature type="transmembrane region" description="Helical" evidence="1">
    <location>
        <begin position="34"/>
        <end position="55"/>
    </location>
</feature>
<dbReference type="EMBL" id="RPDH01000002">
    <property type="protein sequence ID" value="RPE09180.1"/>
    <property type="molecule type" value="Genomic_DNA"/>
</dbReference>
<dbReference type="Gene3D" id="3.30.565.10">
    <property type="entry name" value="Histidine kinase-like ATPase, C-terminal domain"/>
    <property type="match status" value="1"/>
</dbReference>
<gene>
    <name evidence="3" type="ORF">EGT74_19425</name>
</gene>
<feature type="domain" description="Signal transduction histidine kinase internal region" evidence="2">
    <location>
        <begin position="150"/>
        <end position="227"/>
    </location>
</feature>
<organism evidence="3 4">
    <name type="scientific">Chitinophaga lutea</name>
    <dbReference type="NCBI Taxonomy" id="2488634"/>
    <lineage>
        <taxon>Bacteria</taxon>
        <taxon>Pseudomonadati</taxon>
        <taxon>Bacteroidota</taxon>
        <taxon>Chitinophagia</taxon>
        <taxon>Chitinophagales</taxon>
        <taxon>Chitinophagaceae</taxon>
        <taxon>Chitinophaga</taxon>
    </lineage>
</organism>
<dbReference type="OrthoDB" id="9809908at2"/>
<keyword evidence="1" id="KW-0812">Transmembrane</keyword>
<feature type="transmembrane region" description="Helical" evidence="1">
    <location>
        <begin position="105"/>
        <end position="127"/>
    </location>
</feature>
<dbReference type="InterPro" id="IPR010559">
    <property type="entry name" value="Sig_transdc_His_kin_internal"/>
</dbReference>
<dbReference type="RefSeq" id="WP_123848176.1">
    <property type="nucleotide sequence ID" value="NZ_RPDH01000002.1"/>
</dbReference>
<name>A0A3N4PZQ5_9BACT</name>
<dbReference type="InterPro" id="IPR050640">
    <property type="entry name" value="Bact_2-comp_sensor_kinase"/>
</dbReference>
<comment type="caution">
    <text evidence="3">The sequence shown here is derived from an EMBL/GenBank/DDBJ whole genome shotgun (WGS) entry which is preliminary data.</text>
</comment>
<sequence>MTRFYPLKGAVIAVFIALLGQVLRAHREEMLSSWSTFPASFANAFFSWLWIQYIIQRNRPAGYGWKALVSVTGCIVISIALFYLLRDVAEVRNRIEALQMGMRAVYGVLAARGLVVGGFLYFIAFLLQMAAVSQQPKLENERLKQENLQARLSLLQEQISPHFLFNSLGTLRSMVEEPAAREFIQRLSEVYRYLLGSRMADLVELRVELDFIGAYLHILRERFEDALVADIRIPPQYHHKKIPPATLQLLIENAVKHNVATAETPLRISIHAEAPDRLVVSNSLQRKTAAGENTGTGTGLSNIRERYRILAGRDINITEQSREFSVSVFLLDGKP</sequence>
<keyword evidence="1" id="KW-1133">Transmembrane helix</keyword>
<dbReference type="PANTHER" id="PTHR34220:SF7">
    <property type="entry name" value="SENSOR HISTIDINE KINASE YPDA"/>
    <property type="match status" value="1"/>
</dbReference>
<dbReference type="Pfam" id="PF06580">
    <property type="entry name" value="His_kinase"/>
    <property type="match status" value="1"/>
</dbReference>
<dbReference type="GO" id="GO:0000155">
    <property type="term" value="F:phosphorelay sensor kinase activity"/>
    <property type="evidence" value="ECO:0007669"/>
    <property type="project" value="InterPro"/>
</dbReference>
<reference evidence="3 4" key="1">
    <citation type="submission" date="2018-11" db="EMBL/GenBank/DDBJ databases">
        <title>Chitinophaga lutea sp.nov., isolate from arsenic contaminated soil.</title>
        <authorList>
            <person name="Zong Y."/>
        </authorList>
    </citation>
    <scope>NUCLEOTIDE SEQUENCE [LARGE SCALE GENOMIC DNA]</scope>
    <source>
        <strain evidence="3 4">ZY74</strain>
    </source>
</reference>
<protein>
    <recommendedName>
        <fullName evidence="2">Signal transduction histidine kinase internal region domain-containing protein</fullName>
    </recommendedName>
</protein>
<evidence type="ECO:0000313" key="3">
    <source>
        <dbReference type="EMBL" id="RPE09180.1"/>
    </source>
</evidence>
<evidence type="ECO:0000256" key="1">
    <source>
        <dbReference type="SAM" id="Phobius"/>
    </source>
</evidence>
<evidence type="ECO:0000259" key="2">
    <source>
        <dbReference type="Pfam" id="PF06580"/>
    </source>
</evidence>
<dbReference type="PANTHER" id="PTHR34220">
    <property type="entry name" value="SENSOR HISTIDINE KINASE YPDA"/>
    <property type="match status" value="1"/>
</dbReference>
<accession>A0A3N4PZQ5</accession>
<evidence type="ECO:0000313" key="4">
    <source>
        <dbReference type="Proteomes" id="UP000278351"/>
    </source>
</evidence>
<keyword evidence="1" id="KW-0472">Membrane</keyword>
<dbReference type="Proteomes" id="UP000278351">
    <property type="component" value="Unassembled WGS sequence"/>
</dbReference>
<feature type="transmembrane region" description="Helical" evidence="1">
    <location>
        <begin position="67"/>
        <end position="85"/>
    </location>
</feature>
<dbReference type="GO" id="GO:0016020">
    <property type="term" value="C:membrane"/>
    <property type="evidence" value="ECO:0007669"/>
    <property type="project" value="InterPro"/>
</dbReference>
<keyword evidence="4" id="KW-1185">Reference proteome</keyword>